<dbReference type="InterPro" id="IPR036108">
    <property type="entry name" value="4pyrrol_syn_uPrphyn_synt_sf"/>
</dbReference>
<dbReference type="GO" id="GO:0033014">
    <property type="term" value="P:tetrapyrrole biosynthetic process"/>
    <property type="evidence" value="ECO:0007669"/>
    <property type="project" value="InterPro"/>
</dbReference>
<dbReference type="Proteomes" id="UP000199026">
    <property type="component" value="Unassembled WGS sequence"/>
</dbReference>
<reference evidence="2 3" key="1">
    <citation type="submission" date="2016-10" db="EMBL/GenBank/DDBJ databases">
        <authorList>
            <person name="de Groot N.N."/>
        </authorList>
    </citation>
    <scope>NUCLEOTIDE SEQUENCE [LARGE SCALE GENOMIC DNA]</scope>
    <source>
        <strain evidence="2 3">DSM 24677</strain>
    </source>
</reference>
<evidence type="ECO:0000313" key="2">
    <source>
        <dbReference type="EMBL" id="SDY76418.1"/>
    </source>
</evidence>
<dbReference type="Gene3D" id="3.40.50.10090">
    <property type="match status" value="1"/>
</dbReference>
<dbReference type="Pfam" id="PF02602">
    <property type="entry name" value="HEM4"/>
    <property type="match status" value="1"/>
</dbReference>
<dbReference type="GO" id="GO:0004852">
    <property type="term" value="F:uroporphyrinogen-III synthase activity"/>
    <property type="evidence" value="ECO:0007669"/>
    <property type="project" value="InterPro"/>
</dbReference>
<keyword evidence="3" id="KW-1185">Reference proteome</keyword>
<sequence>MVKTSLPLVLLTRPRAAAERFAAMLWAERPDLEIMISPIMEIVYLKPKVLPQAEVLIFSSVHGVKGYIAAGGAPARAYCVGVATGECAHTAGFDVLQIAPDLERLKPVLGQEERSLLQVRGVHATADLVAEFGHVKSVIVYDQPSIGLSAAAKGALASSRSVVVPLFSPRSVRAFAAEALRLDGLYAAYISEAAKAAWELPSIAAETAETPDAQGMVVATLKLIDKV</sequence>
<accession>A0A1H3MJ42</accession>
<evidence type="ECO:0000259" key="1">
    <source>
        <dbReference type="Pfam" id="PF02602"/>
    </source>
</evidence>
<dbReference type="STRING" id="576131.SAMN05444486_103632"/>
<gene>
    <name evidence="2" type="ORF">SAMN05444486_103632</name>
</gene>
<feature type="domain" description="Tetrapyrrole biosynthesis uroporphyrinogen III synthase" evidence="1">
    <location>
        <begin position="32"/>
        <end position="217"/>
    </location>
</feature>
<evidence type="ECO:0000313" key="3">
    <source>
        <dbReference type="Proteomes" id="UP000199026"/>
    </source>
</evidence>
<proteinExistence type="predicted"/>
<dbReference type="EMBL" id="FNPR01000003">
    <property type="protein sequence ID" value="SDY76418.1"/>
    <property type="molecule type" value="Genomic_DNA"/>
</dbReference>
<dbReference type="GeneID" id="78125575"/>
<protein>
    <submittedName>
        <fullName evidence="2">Uroporphyrinogen-III synthase</fullName>
    </submittedName>
</protein>
<name>A0A1H3MJ42_9RHOB</name>
<dbReference type="InterPro" id="IPR003754">
    <property type="entry name" value="4pyrrol_synth_uPrphyn_synth"/>
</dbReference>
<dbReference type="SUPFAM" id="SSF69618">
    <property type="entry name" value="HemD-like"/>
    <property type="match status" value="1"/>
</dbReference>
<dbReference type="AlphaFoldDB" id="A0A1H3MJ42"/>
<dbReference type="RefSeq" id="WP_177170700.1">
    <property type="nucleotide sequence ID" value="NZ_CALJFH010000010.1"/>
</dbReference>
<organism evidence="2 3">
    <name type="scientific">Lentibacter algarum</name>
    <dbReference type="NCBI Taxonomy" id="576131"/>
    <lineage>
        <taxon>Bacteria</taxon>
        <taxon>Pseudomonadati</taxon>
        <taxon>Pseudomonadota</taxon>
        <taxon>Alphaproteobacteria</taxon>
        <taxon>Rhodobacterales</taxon>
        <taxon>Roseobacteraceae</taxon>
        <taxon>Lentibacter</taxon>
    </lineage>
</organism>
<dbReference type="CDD" id="cd06578">
    <property type="entry name" value="HemD"/>
    <property type="match status" value="1"/>
</dbReference>